<evidence type="ECO:0000256" key="1">
    <source>
        <dbReference type="ARBA" id="ARBA00004141"/>
    </source>
</evidence>
<protein>
    <submittedName>
        <fullName evidence="11">Methyl-accepting chemotaxis protein</fullName>
    </submittedName>
</protein>
<feature type="domain" description="HAMP" evidence="10">
    <location>
        <begin position="206"/>
        <end position="258"/>
    </location>
</feature>
<dbReference type="InterPro" id="IPR003660">
    <property type="entry name" value="HAMP_dom"/>
</dbReference>
<keyword evidence="3" id="KW-1133">Transmembrane helix</keyword>
<dbReference type="Pfam" id="PF00672">
    <property type="entry name" value="HAMP"/>
    <property type="match status" value="1"/>
</dbReference>
<dbReference type="RefSeq" id="WP_003450368.1">
    <property type="nucleotide sequence ID" value="NZ_AJMR01000110.1"/>
</dbReference>
<dbReference type="SMART" id="SM00304">
    <property type="entry name" value="HAMP"/>
    <property type="match status" value="1"/>
</dbReference>
<dbReference type="PROSITE" id="PS50111">
    <property type="entry name" value="CHEMOTAXIS_TRANSDUC_2"/>
    <property type="match status" value="1"/>
</dbReference>
<dbReference type="InterPro" id="IPR004089">
    <property type="entry name" value="MCPsignal_dom"/>
</dbReference>
<evidence type="ECO:0000256" key="8">
    <source>
        <dbReference type="SAM" id="Coils"/>
    </source>
</evidence>
<keyword evidence="5 7" id="KW-0807">Transducer</keyword>
<sequence length="535" mass="57107">MKIKQRMVASGVISVLAAALLGSIGYWGQTRLAGSLAENQLSVTALRNHLEGDMMHDALRADVLAALVVQPGDEAAARQVREDLAEHSQWFRRTLGDNARLPLPGEIQSAIAESQPALERYIGEAERIVELALRDTQAARAELPAFDQSFGELEEKNEALSGRIEAHATKTREDGEAAVRSAAAWLVGGLLLVIGLLCLVTGQLMRTVLRPLEKTVGVARAIAQGNLLQPVSIDSDDEAGQLQRALAEMQDNLRQMIASIRSESEELRGTAHHLSETSQRIVDGAGEQSDSATSMAAAMEQMIANIGQIAAHARNAQGISAHSESLAGSGGQVILGVVEGMSRIAEAVNRSSTTITALGQSSEEIHSIIQVIKGIAEQTNLLALNAAIEAARAGEAGRGFAVVADEVRNLAARTAQSTQEITGMIQRIRETTQQAVDSMQTGVERVQFGVGLARQAGDSISEIRDGAQRAAEVVEEISQTIGEQSKASNEVAHRMELIAQMSRSNSDAMRELARSAERLDQVASTMQSSVARFQI</sequence>
<evidence type="ECO:0000256" key="6">
    <source>
        <dbReference type="ARBA" id="ARBA00029447"/>
    </source>
</evidence>
<dbReference type="GO" id="GO:0007165">
    <property type="term" value="P:signal transduction"/>
    <property type="evidence" value="ECO:0007669"/>
    <property type="project" value="UniProtKB-KW"/>
</dbReference>
<accession>A0AAD1FI08</accession>
<evidence type="ECO:0000256" key="7">
    <source>
        <dbReference type="PROSITE-ProRule" id="PRU00284"/>
    </source>
</evidence>
<dbReference type="EMBL" id="AP014862">
    <property type="protein sequence ID" value="BAU75973.1"/>
    <property type="molecule type" value="Genomic_DNA"/>
</dbReference>
<dbReference type="PROSITE" id="PS50885">
    <property type="entry name" value="HAMP"/>
    <property type="match status" value="1"/>
</dbReference>
<dbReference type="KEGG" id="pfuw:KF707C_42850"/>
<evidence type="ECO:0000313" key="12">
    <source>
        <dbReference type="Proteomes" id="UP000218554"/>
    </source>
</evidence>
<keyword evidence="8" id="KW-0175">Coiled coil</keyword>
<dbReference type="PRINTS" id="PR00260">
    <property type="entry name" value="CHEMTRNSDUCR"/>
</dbReference>
<dbReference type="PANTHER" id="PTHR32089:SF119">
    <property type="entry name" value="METHYL-ACCEPTING CHEMOTAXIS PROTEIN CTPL"/>
    <property type="match status" value="1"/>
</dbReference>
<dbReference type="Pfam" id="PF00015">
    <property type="entry name" value="MCPsignal"/>
    <property type="match status" value="1"/>
</dbReference>
<feature type="domain" description="Methyl-accepting transducer" evidence="9">
    <location>
        <begin position="263"/>
        <end position="499"/>
    </location>
</feature>
<proteinExistence type="inferred from homology"/>
<dbReference type="PANTHER" id="PTHR32089">
    <property type="entry name" value="METHYL-ACCEPTING CHEMOTAXIS PROTEIN MCPB"/>
    <property type="match status" value="1"/>
</dbReference>
<feature type="coiled-coil region" evidence="8">
    <location>
        <begin position="239"/>
        <end position="266"/>
    </location>
</feature>
<evidence type="ECO:0000256" key="4">
    <source>
        <dbReference type="ARBA" id="ARBA00023136"/>
    </source>
</evidence>
<keyword evidence="12" id="KW-1185">Reference proteome</keyword>
<evidence type="ECO:0000313" key="11">
    <source>
        <dbReference type="EMBL" id="BAU75973.1"/>
    </source>
</evidence>
<dbReference type="SMART" id="SM00283">
    <property type="entry name" value="MA"/>
    <property type="match status" value="1"/>
</dbReference>
<keyword evidence="2" id="KW-0812">Transmembrane</keyword>
<comment type="similarity">
    <text evidence="6">Belongs to the methyl-accepting chemotaxis (MCP) protein family.</text>
</comment>
<dbReference type="FunFam" id="1.10.287.950:FF:000001">
    <property type="entry name" value="Methyl-accepting chemotaxis sensory transducer"/>
    <property type="match status" value="1"/>
</dbReference>
<evidence type="ECO:0000256" key="5">
    <source>
        <dbReference type="ARBA" id="ARBA00023224"/>
    </source>
</evidence>
<dbReference type="GO" id="GO:0004888">
    <property type="term" value="F:transmembrane signaling receptor activity"/>
    <property type="evidence" value="ECO:0007669"/>
    <property type="project" value="InterPro"/>
</dbReference>
<dbReference type="CDD" id="cd06225">
    <property type="entry name" value="HAMP"/>
    <property type="match status" value="1"/>
</dbReference>
<dbReference type="InterPro" id="IPR004090">
    <property type="entry name" value="Chemotax_Me-accpt_rcpt"/>
</dbReference>
<dbReference type="Proteomes" id="UP000218554">
    <property type="component" value="Chromosome"/>
</dbReference>
<dbReference type="GO" id="GO:0016020">
    <property type="term" value="C:membrane"/>
    <property type="evidence" value="ECO:0007669"/>
    <property type="project" value="UniProtKB-SubCell"/>
</dbReference>
<comment type="subcellular location">
    <subcellularLocation>
        <location evidence="1">Membrane</location>
        <topology evidence="1">Multi-pass membrane protein</topology>
    </subcellularLocation>
</comment>
<dbReference type="GO" id="GO:0006935">
    <property type="term" value="P:chemotaxis"/>
    <property type="evidence" value="ECO:0007669"/>
    <property type="project" value="InterPro"/>
</dbReference>
<dbReference type="AlphaFoldDB" id="A0AAD1FI08"/>
<reference evidence="12" key="1">
    <citation type="submission" date="2015-05" db="EMBL/GenBank/DDBJ databases">
        <title>Draft genome sequencing of a biphenyl-degrading bacterium, Pseudomonas balearica KF707 (=NBRC110670).</title>
        <authorList>
            <person name="Kimura N."/>
            <person name="Hirose J."/>
            <person name="Watanabe T."/>
            <person name="Suenaga H."/>
            <person name="Fujihara H."/>
            <person name="Noguchi M."/>
            <person name="Hashimoto M."/>
            <person name="Shimodaira J."/>
            <person name="Tsuchikane K."/>
            <person name="Hosoyama A."/>
            <person name="Yamazoe A."/>
            <person name="Fujita N."/>
            <person name="Furukawa K."/>
        </authorList>
    </citation>
    <scope>NUCLEOTIDE SEQUENCE [LARGE SCALE GENOMIC DNA]</scope>
    <source>
        <strain evidence="12">DSM 10086 / NBRC 110670 / KF707</strain>
    </source>
</reference>
<reference evidence="11 12" key="2">
    <citation type="journal article" date="2017" name="Int. J. Syst. Evol. Microbiol.">
        <title>Pseudomonas furukawaii sp. nov., a polychlorinated biphenyl-degrading bacterium isolated from biphenyl-contaminated soil in Japan.</title>
        <authorList>
            <person name="Kimura N."/>
            <person name="Watanabe T."/>
            <person name="Suenaga H."/>
            <person name="Fujihara H."/>
            <person name="Futagami T."/>
            <person name="Goto M."/>
            <person name="Hanada S."/>
            <person name="Hirose J."/>
        </authorList>
    </citation>
    <scope>NUCLEOTIDE SEQUENCE [LARGE SCALE GENOMIC DNA]</scope>
    <source>
        <strain evidence="12">DSM 10086 / NBRC 110670 / KF707</strain>
    </source>
</reference>
<dbReference type="Gene3D" id="1.10.287.950">
    <property type="entry name" value="Methyl-accepting chemotaxis protein"/>
    <property type="match status" value="1"/>
</dbReference>
<name>A0AAD1FI08_METFU</name>
<evidence type="ECO:0000256" key="3">
    <source>
        <dbReference type="ARBA" id="ARBA00022989"/>
    </source>
</evidence>
<dbReference type="CDD" id="cd11386">
    <property type="entry name" value="MCP_signal"/>
    <property type="match status" value="1"/>
</dbReference>
<evidence type="ECO:0000259" key="9">
    <source>
        <dbReference type="PROSITE" id="PS50111"/>
    </source>
</evidence>
<organism evidence="11 12">
    <name type="scientific">Metapseudomonas furukawaii</name>
    <name type="common">Pseudomonas furukawaii</name>
    <dbReference type="NCBI Taxonomy" id="1149133"/>
    <lineage>
        <taxon>Bacteria</taxon>
        <taxon>Pseudomonadati</taxon>
        <taxon>Pseudomonadota</taxon>
        <taxon>Gammaproteobacteria</taxon>
        <taxon>Pseudomonadales</taxon>
        <taxon>Pseudomonadaceae</taxon>
        <taxon>Metapseudomonas</taxon>
    </lineage>
</organism>
<dbReference type="SUPFAM" id="SSF58104">
    <property type="entry name" value="Methyl-accepting chemotaxis protein (MCP) signaling domain"/>
    <property type="match status" value="1"/>
</dbReference>
<evidence type="ECO:0000259" key="10">
    <source>
        <dbReference type="PROSITE" id="PS50885"/>
    </source>
</evidence>
<gene>
    <name evidence="11" type="ORF">KF707C_42850</name>
</gene>
<keyword evidence="4" id="KW-0472">Membrane</keyword>
<evidence type="ECO:0000256" key="2">
    <source>
        <dbReference type="ARBA" id="ARBA00022692"/>
    </source>
</evidence>